<comment type="function">
    <text evidence="1 9">May be involved in recombinational repair of damaged DNA.</text>
</comment>
<dbReference type="FunFam" id="3.40.50.300:FF:000319">
    <property type="entry name" value="DNA repair protein RecN"/>
    <property type="match status" value="1"/>
</dbReference>
<dbReference type="KEGG" id="gfe:Gferi_00230"/>
<dbReference type="GO" id="GO:0009432">
    <property type="term" value="P:SOS response"/>
    <property type="evidence" value="ECO:0007669"/>
    <property type="project" value="TreeGrafter"/>
</dbReference>
<name>A0A1D8GB87_9FIRM</name>
<comment type="similarity">
    <text evidence="2 9">Belongs to the RecN family.</text>
</comment>
<reference evidence="12 13" key="1">
    <citation type="submission" date="2016-09" db="EMBL/GenBank/DDBJ databases">
        <title>Genomic analysis reveals versatility of anaerobic energy metabolism of Geosporobacter ferrireducens IRF9 of phylum Firmicutes.</title>
        <authorList>
            <person name="Kim S.-J."/>
        </authorList>
    </citation>
    <scope>NUCLEOTIDE SEQUENCE [LARGE SCALE GENOMIC DNA]</scope>
    <source>
        <strain evidence="12 13">IRF9</strain>
    </source>
</reference>
<evidence type="ECO:0000256" key="8">
    <source>
        <dbReference type="ARBA" id="ARBA00033408"/>
    </source>
</evidence>
<organism evidence="12 13">
    <name type="scientific">Geosporobacter ferrireducens</name>
    <dbReference type="NCBI Taxonomy" id="1424294"/>
    <lineage>
        <taxon>Bacteria</taxon>
        <taxon>Bacillati</taxon>
        <taxon>Bacillota</taxon>
        <taxon>Clostridia</taxon>
        <taxon>Peptostreptococcales</taxon>
        <taxon>Thermotaleaceae</taxon>
        <taxon>Geosporobacter</taxon>
    </lineage>
</organism>
<dbReference type="Gene3D" id="3.40.50.300">
    <property type="entry name" value="P-loop containing nucleotide triphosphate hydrolases"/>
    <property type="match status" value="2"/>
</dbReference>
<dbReference type="PANTHER" id="PTHR11059">
    <property type="entry name" value="DNA REPAIR PROTEIN RECN"/>
    <property type="match status" value="1"/>
</dbReference>
<keyword evidence="4" id="KW-0547">Nucleotide-binding</keyword>
<dbReference type="OrthoDB" id="9806954at2"/>
<evidence type="ECO:0000259" key="11">
    <source>
        <dbReference type="Pfam" id="PF02463"/>
    </source>
</evidence>
<evidence type="ECO:0000256" key="10">
    <source>
        <dbReference type="SAM" id="Coils"/>
    </source>
</evidence>
<sequence length="573" mass="65341">MLLELAIQNFALIDKLTVRFNEGLNILTGETGAGKSIIIDAVNMAIGERADKNYIRTGTDKATIQILFQSTNPELKSLLSDQDIDLEDDHTLILTREIYSSGRSVCRINDRAVTLSTLKEVSKYLIDIHGQHEHQSLLYPENHIEILDSFGEQDTMTLRKRIDEKYHALKGLKEKLSSLFGNSLERERKVDLLSFQINEIDQAQLKKDEIEQLAVEQQLLSNSEKIYHVMAKAYEILYNGTEIYPSVLDGVGNIVGEMDHYKDLDKNIADIFSVLQECQYKMEDVSRDIRNYRDHIDFNPQALEQIEKRLDQINNLKRKYGKDIEEILAYRQSIYDELEDIKNSETIIAELNEQIQTLQDELLNLSLLLRKSRKEIASKLEKRITEELISLNMEKAAFRIHFIESVDRHGNVHFTSKGIDRVEFMISTNAGEPLKPLSKIASGGEMSRIMLALKAILAKNDNIPTLIFDEIDTGISGRTANIVGEKLANISQTHQILCITHLPQIARMADTHFYIEKVSTDEKTLTNLRHLQKKERITELGRLLGGAAITDLTLKHAKEMLNSSTDYKKSISS</sequence>
<dbReference type="Proteomes" id="UP000095743">
    <property type="component" value="Chromosome"/>
</dbReference>
<dbReference type="InterPro" id="IPR003395">
    <property type="entry name" value="RecF/RecN/SMC_N"/>
</dbReference>
<evidence type="ECO:0000256" key="5">
    <source>
        <dbReference type="ARBA" id="ARBA00022763"/>
    </source>
</evidence>
<feature type="coiled-coil region" evidence="10">
    <location>
        <begin position="193"/>
        <end position="220"/>
    </location>
</feature>
<dbReference type="InterPro" id="IPR027417">
    <property type="entry name" value="P-loop_NTPase"/>
</dbReference>
<evidence type="ECO:0000256" key="6">
    <source>
        <dbReference type="ARBA" id="ARBA00022840"/>
    </source>
</evidence>
<dbReference type="AlphaFoldDB" id="A0A1D8GB87"/>
<dbReference type="GO" id="GO:0005524">
    <property type="term" value="F:ATP binding"/>
    <property type="evidence" value="ECO:0007669"/>
    <property type="project" value="UniProtKB-KW"/>
</dbReference>
<dbReference type="InterPro" id="IPR004604">
    <property type="entry name" value="DNA_recomb/repair_RecN"/>
</dbReference>
<dbReference type="EMBL" id="CP017269">
    <property type="protein sequence ID" value="AOT68143.1"/>
    <property type="molecule type" value="Genomic_DNA"/>
</dbReference>
<dbReference type="SUPFAM" id="SSF52540">
    <property type="entry name" value="P-loop containing nucleoside triphosphate hydrolases"/>
    <property type="match status" value="1"/>
</dbReference>
<evidence type="ECO:0000256" key="4">
    <source>
        <dbReference type="ARBA" id="ARBA00022741"/>
    </source>
</evidence>
<feature type="domain" description="RecF/RecN/SMC N-terminal" evidence="11">
    <location>
        <begin position="2"/>
        <end position="519"/>
    </location>
</feature>
<evidence type="ECO:0000256" key="7">
    <source>
        <dbReference type="ARBA" id="ARBA00023204"/>
    </source>
</evidence>
<keyword evidence="10" id="KW-0175">Coiled coil</keyword>
<keyword evidence="13" id="KW-1185">Reference proteome</keyword>
<dbReference type="CDD" id="cd03241">
    <property type="entry name" value="ABC_RecN"/>
    <property type="match status" value="2"/>
</dbReference>
<dbReference type="NCBIfam" id="TIGR00634">
    <property type="entry name" value="recN"/>
    <property type="match status" value="1"/>
</dbReference>
<evidence type="ECO:0000256" key="3">
    <source>
        <dbReference type="ARBA" id="ARBA00021315"/>
    </source>
</evidence>
<protein>
    <recommendedName>
        <fullName evidence="3 9">DNA repair protein RecN</fullName>
    </recommendedName>
    <alternativeName>
        <fullName evidence="8 9">Recombination protein N</fullName>
    </alternativeName>
</protein>
<accession>A0A1D8GB87</accession>
<feature type="coiled-coil region" evidence="10">
    <location>
        <begin position="303"/>
        <end position="375"/>
    </location>
</feature>
<dbReference type="PANTHER" id="PTHR11059:SF0">
    <property type="entry name" value="DNA REPAIR PROTEIN RECN"/>
    <property type="match status" value="1"/>
</dbReference>
<dbReference type="STRING" id="1424294.Gferi_00230"/>
<proteinExistence type="inferred from homology"/>
<dbReference type="GO" id="GO:0043590">
    <property type="term" value="C:bacterial nucleoid"/>
    <property type="evidence" value="ECO:0007669"/>
    <property type="project" value="TreeGrafter"/>
</dbReference>
<dbReference type="RefSeq" id="WP_069973697.1">
    <property type="nucleotide sequence ID" value="NZ_CP017269.1"/>
</dbReference>
<evidence type="ECO:0000313" key="12">
    <source>
        <dbReference type="EMBL" id="AOT68143.1"/>
    </source>
</evidence>
<dbReference type="GO" id="GO:0006281">
    <property type="term" value="P:DNA repair"/>
    <property type="evidence" value="ECO:0007669"/>
    <property type="project" value="UniProtKB-KW"/>
</dbReference>
<keyword evidence="5 9" id="KW-0227">DNA damage</keyword>
<gene>
    <name evidence="12" type="ORF">Gferi_00230</name>
</gene>
<dbReference type="Pfam" id="PF02463">
    <property type="entry name" value="SMC_N"/>
    <property type="match status" value="1"/>
</dbReference>
<evidence type="ECO:0000256" key="2">
    <source>
        <dbReference type="ARBA" id="ARBA00009441"/>
    </source>
</evidence>
<dbReference type="GO" id="GO:0006310">
    <property type="term" value="P:DNA recombination"/>
    <property type="evidence" value="ECO:0007669"/>
    <property type="project" value="InterPro"/>
</dbReference>
<evidence type="ECO:0000256" key="1">
    <source>
        <dbReference type="ARBA" id="ARBA00003618"/>
    </source>
</evidence>
<evidence type="ECO:0000256" key="9">
    <source>
        <dbReference type="PIRNR" id="PIRNR003128"/>
    </source>
</evidence>
<evidence type="ECO:0000313" key="13">
    <source>
        <dbReference type="Proteomes" id="UP000095743"/>
    </source>
</evidence>
<dbReference type="FunFam" id="3.40.50.300:FF:000356">
    <property type="entry name" value="DNA repair protein RecN"/>
    <property type="match status" value="1"/>
</dbReference>
<dbReference type="NCBIfam" id="NF008121">
    <property type="entry name" value="PRK10869.1"/>
    <property type="match status" value="1"/>
</dbReference>
<keyword evidence="6" id="KW-0067">ATP-binding</keyword>
<keyword evidence="7 9" id="KW-0234">DNA repair</keyword>
<dbReference type="PIRSF" id="PIRSF003128">
    <property type="entry name" value="RecN"/>
    <property type="match status" value="1"/>
</dbReference>